<name>A0A811LQA5_9BILA</name>
<evidence type="ECO:0000313" key="3">
    <source>
        <dbReference type="EMBL" id="CAD5229043.1"/>
    </source>
</evidence>
<feature type="compositionally biased region" description="Basic residues" evidence="1">
    <location>
        <begin position="97"/>
        <end position="108"/>
    </location>
</feature>
<evidence type="ECO:0000256" key="2">
    <source>
        <dbReference type="SAM" id="SignalP"/>
    </source>
</evidence>
<protein>
    <submittedName>
        <fullName evidence="3">Uncharacterized protein</fullName>
    </submittedName>
</protein>
<keyword evidence="4" id="KW-1185">Reference proteome</keyword>
<gene>
    <name evidence="3" type="ORF">BOKJ2_LOCUS13102</name>
</gene>
<sequence length="108" mass="11370">MKALSILLFAPLVLSQLLPSQPLPGQPLNPLDPLSATVPPALPGLQPLGTNPLTNPLGQTTNTLGQPTNTLGQPTNVLGQPTLGQPALGQNGLNTNLRKRRSLFNRRT</sequence>
<organism evidence="3 4">
    <name type="scientific">Bursaphelenchus okinawaensis</name>
    <dbReference type="NCBI Taxonomy" id="465554"/>
    <lineage>
        <taxon>Eukaryota</taxon>
        <taxon>Metazoa</taxon>
        <taxon>Ecdysozoa</taxon>
        <taxon>Nematoda</taxon>
        <taxon>Chromadorea</taxon>
        <taxon>Rhabditida</taxon>
        <taxon>Tylenchina</taxon>
        <taxon>Tylenchomorpha</taxon>
        <taxon>Aphelenchoidea</taxon>
        <taxon>Aphelenchoididae</taxon>
        <taxon>Bursaphelenchus</taxon>
    </lineage>
</organism>
<dbReference type="AlphaFoldDB" id="A0A811LQA5"/>
<proteinExistence type="predicted"/>
<feature type="chain" id="PRO_5044131757" evidence="2">
    <location>
        <begin position="16"/>
        <end position="108"/>
    </location>
</feature>
<feature type="region of interest" description="Disordered" evidence="1">
    <location>
        <begin position="28"/>
        <end position="108"/>
    </location>
</feature>
<dbReference type="EMBL" id="CAJFDH010000006">
    <property type="protein sequence ID" value="CAD5229043.1"/>
    <property type="molecule type" value="Genomic_DNA"/>
</dbReference>
<dbReference type="Proteomes" id="UP000614601">
    <property type="component" value="Unassembled WGS sequence"/>
</dbReference>
<accession>A0A811LQA5</accession>
<keyword evidence="2" id="KW-0732">Signal</keyword>
<comment type="caution">
    <text evidence="3">The sequence shown here is derived from an EMBL/GenBank/DDBJ whole genome shotgun (WGS) entry which is preliminary data.</text>
</comment>
<reference evidence="3" key="1">
    <citation type="submission" date="2020-09" db="EMBL/GenBank/DDBJ databases">
        <authorList>
            <person name="Kikuchi T."/>
        </authorList>
    </citation>
    <scope>NUCLEOTIDE SEQUENCE</scope>
    <source>
        <strain evidence="3">SH1</strain>
    </source>
</reference>
<feature type="signal peptide" evidence="2">
    <location>
        <begin position="1"/>
        <end position="15"/>
    </location>
</feature>
<dbReference type="Proteomes" id="UP000783686">
    <property type="component" value="Unassembled WGS sequence"/>
</dbReference>
<evidence type="ECO:0000256" key="1">
    <source>
        <dbReference type="SAM" id="MobiDB-lite"/>
    </source>
</evidence>
<evidence type="ECO:0000313" key="4">
    <source>
        <dbReference type="Proteomes" id="UP000614601"/>
    </source>
</evidence>
<dbReference type="EMBL" id="CAJFCW020000006">
    <property type="protein sequence ID" value="CAG9125600.1"/>
    <property type="molecule type" value="Genomic_DNA"/>
</dbReference>
<feature type="compositionally biased region" description="Polar residues" evidence="1">
    <location>
        <begin position="48"/>
        <end position="83"/>
    </location>
</feature>